<keyword evidence="1" id="KW-0175">Coiled coil</keyword>
<feature type="compositionally biased region" description="Polar residues" evidence="2">
    <location>
        <begin position="158"/>
        <end position="170"/>
    </location>
</feature>
<gene>
    <name evidence="3" type="ORF">HYALB_00003116</name>
</gene>
<feature type="compositionally biased region" description="Low complexity" evidence="2">
    <location>
        <begin position="145"/>
        <end position="157"/>
    </location>
</feature>
<dbReference type="AlphaFoldDB" id="A0A9N9LCL8"/>
<accession>A0A9N9LCL8</accession>
<keyword evidence="4" id="KW-1185">Reference proteome</keyword>
<feature type="compositionally biased region" description="Low complexity" evidence="2">
    <location>
        <begin position="173"/>
        <end position="190"/>
    </location>
</feature>
<evidence type="ECO:0000313" key="4">
    <source>
        <dbReference type="Proteomes" id="UP000701801"/>
    </source>
</evidence>
<dbReference type="Proteomes" id="UP000701801">
    <property type="component" value="Unassembled WGS sequence"/>
</dbReference>
<feature type="region of interest" description="Disordered" evidence="2">
    <location>
        <begin position="127"/>
        <end position="233"/>
    </location>
</feature>
<evidence type="ECO:0000256" key="2">
    <source>
        <dbReference type="SAM" id="MobiDB-lite"/>
    </source>
</evidence>
<evidence type="ECO:0000256" key="1">
    <source>
        <dbReference type="SAM" id="Coils"/>
    </source>
</evidence>
<feature type="coiled-coil region" evidence="1">
    <location>
        <begin position="270"/>
        <end position="310"/>
    </location>
</feature>
<proteinExistence type="predicted"/>
<organism evidence="3 4">
    <name type="scientific">Hymenoscyphus albidus</name>
    <dbReference type="NCBI Taxonomy" id="595503"/>
    <lineage>
        <taxon>Eukaryota</taxon>
        <taxon>Fungi</taxon>
        <taxon>Dikarya</taxon>
        <taxon>Ascomycota</taxon>
        <taxon>Pezizomycotina</taxon>
        <taxon>Leotiomycetes</taxon>
        <taxon>Helotiales</taxon>
        <taxon>Helotiaceae</taxon>
        <taxon>Hymenoscyphus</taxon>
    </lineage>
</organism>
<sequence>MSNQQDMVNQYCVQHSHGTHTHTHSGLPRARRGSHLARLETSTLSPLEQVDANSPSTEMPRSQDGDGEGSGGAVGGHAGGRRAGVSGSLMSEASSEGDGRYTPQLSDSMISELSLGSTGQRTLLSGSMMSEASSEKNGRHTPQMSDSMISSASSEWSTQYTPPATSTNSLILDKASTTDTSKATSTSTTSNQQVLKRSSRKGNEKPAHKTTPPRKNPENSINSNLEAPPNIPRTLSSTISNLWQWVLSQTTTPPQLSNEHDALLRNLSRLDSEEQKLDQIEDGLERAIIKRRIKDDRPKAENKLEKLAREAFEREERDGAAEGMRRVVVREQRGNGVAEKVVGAGIVVMCSGLAWRERGRWMRGEGLVVRGAAWSWRAAGETPWTVKLWQFVILSQWERN</sequence>
<evidence type="ECO:0000313" key="3">
    <source>
        <dbReference type="EMBL" id="CAG8971648.1"/>
    </source>
</evidence>
<feature type="compositionally biased region" description="Polar residues" evidence="2">
    <location>
        <begin position="40"/>
        <end position="60"/>
    </location>
</feature>
<comment type="caution">
    <text evidence="3">The sequence shown here is derived from an EMBL/GenBank/DDBJ whole genome shotgun (WGS) entry which is preliminary data.</text>
</comment>
<name>A0A9N9LCL8_9HELO</name>
<reference evidence="3" key="1">
    <citation type="submission" date="2021-07" db="EMBL/GenBank/DDBJ databases">
        <authorList>
            <person name="Durling M."/>
        </authorList>
    </citation>
    <scope>NUCLEOTIDE SEQUENCE</scope>
</reference>
<feature type="compositionally biased region" description="Gly residues" evidence="2">
    <location>
        <begin position="68"/>
        <end position="82"/>
    </location>
</feature>
<feature type="region of interest" description="Disordered" evidence="2">
    <location>
        <begin position="40"/>
        <end position="104"/>
    </location>
</feature>
<protein>
    <submittedName>
        <fullName evidence="3">Uncharacterized protein</fullName>
    </submittedName>
</protein>
<dbReference type="EMBL" id="CAJVRM010000026">
    <property type="protein sequence ID" value="CAG8971648.1"/>
    <property type="molecule type" value="Genomic_DNA"/>
</dbReference>
<dbReference type="OrthoDB" id="10512564at2759"/>